<dbReference type="Proteomes" id="UP000251314">
    <property type="component" value="Unassembled WGS sequence"/>
</dbReference>
<comment type="caution">
    <text evidence="2">The sequence shown here is derived from an EMBL/GenBank/DDBJ whole genome shotgun (WGS) entry which is preliminary data.</text>
</comment>
<sequence>MLTSSGGFVLGYAEDVVGCKISFPENHTTKYVSNLRVTEDVVYHDRHGVSLDEFDLESLHYGKISGVAQSEDHDSLESTMEMTNDDTSVASMVTETMADVTVNLERDKACATTGRTDKLSGATDVGSITPVALNLKLYGGDINAAYLNASLGIRQCVTLIEGCSCELDGHIGYSRLYYRLEGKKIMMGLVYVDDILVSTSDEQRKVKLFEDIDEGYRIKDQGLLIHYIGVEVVQTTEHITTKQSKYSREILEEFGYDNDHAVGTLMGVNARLAPLGEDESSDTIFLYHEAIGVLMYLAS</sequence>
<evidence type="ECO:0000313" key="2">
    <source>
        <dbReference type="EMBL" id="RAW32142.1"/>
    </source>
</evidence>
<accession>A0A329S988</accession>
<dbReference type="AlphaFoldDB" id="A0A329S988"/>
<name>A0A329S988_9STRA</name>
<reference evidence="2 3" key="1">
    <citation type="submission" date="2018-01" db="EMBL/GenBank/DDBJ databases">
        <title>Draft genome of the strawberry crown rot pathogen Phytophthora cactorum.</title>
        <authorList>
            <person name="Armitage A.D."/>
            <person name="Lysoe E."/>
            <person name="Nellist C.F."/>
            <person name="Harrison R.J."/>
            <person name="Brurberg M.B."/>
        </authorList>
    </citation>
    <scope>NUCLEOTIDE SEQUENCE [LARGE SCALE GENOMIC DNA]</scope>
    <source>
        <strain evidence="2 3">10300</strain>
    </source>
</reference>
<evidence type="ECO:0000259" key="1">
    <source>
        <dbReference type="Pfam" id="PF07727"/>
    </source>
</evidence>
<dbReference type="EMBL" id="MJFZ01000290">
    <property type="protein sequence ID" value="RAW32142.1"/>
    <property type="molecule type" value="Genomic_DNA"/>
</dbReference>
<protein>
    <recommendedName>
        <fullName evidence="1">Reverse transcriptase Ty1/copia-type domain-containing protein</fullName>
    </recommendedName>
</protein>
<evidence type="ECO:0000313" key="3">
    <source>
        <dbReference type="Proteomes" id="UP000251314"/>
    </source>
</evidence>
<dbReference type="Pfam" id="PF07727">
    <property type="entry name" value="RVT_2"/>
    <property type="match status" value="1"/>
</dbReference>
<dbReference type="InterPro" id="IPR013103">
    <property type="entry name" value="RVT_2"/>
</dbReference>
<dbReference type="OrthoDB" id="10423621at2759"/>
<organism evidence="2 3">
    <name type="scientific">Phytophthora cactorum</name>
    <dbReference type="NCBI Taxonomy" id="29920"/>
    <lineage>
        <taxon>Eukaryota</taxon>
        <taxon>Sar</taxon>
        <taxon>Stramenopiles</taxon>
        <taxon>Oomycota</taxon>
        <taxon>Peronosporomycetes</taxon>
        <taxon>Peronosporales</taxon>
        <taxon>Peronosporaceae</taxon>
        <taxon>Phytophthora</taxon>
    </lineage>
</organism>
<dbReference type="VEuPathDB" id="FungiDB:PC110_g11512"/>
<keyword evidence="3" id="KW-1185">Reference proteome</keyword>
<feature type="domain" description="Reverse transcriptase Ty1/copia-type" evidence="1">
    <location>
        <begin position="176"/>
        <end position="262"/>
    </location>
</feature>
<gene>
    <name evidence="2" type="ORF">PC110_g11512</name>
</gene>
<proteinExistence type="predicted"/>